<feature type="compositionally biased region" description="Low complexity" evidence="1">
    <location>
        <begin position="36"/>
        <end position="45"/>
    </location>
</feature>
<evidence type="ECO:0000313" key="3">
    <source>
        <dbReference type="Proteomes" id="UP000034883"/>
    </source>
</evidence>
<feature type="compositionally biased region" description="Basic and acidic residues" evidence="1">
    <location>
        <begin position="47"/>
        <end position="69"/>
    </location>
</feature>
<feature type="region of interest" description="Disordered" evidence="1">
    <location>
        <begin position="196"/>
        <end position="232"/>
    </location>
</feature>
<dbReference type="STRING" id="927083.DB32_003342"/>
<dbReference type="Proteomes" id="UP000034883">
    <property type="component" value="Chromosome"/>
</dbReference>
<protein>
    <submittedName>
        <fullName evidence="2">Putative lipoprotein</fullName>
    </submittedName>
</protein>
<dbReference type="KEGG" id="samy:DB32_003342"/>
<dbReference type="PROSITE" id="PS51257">
    <property type="entry name" value="PROKAR_LIPOPROTEIN"/>
    <property type="match status" value="1"/>
</dbReference>
<organism evidence="2 3">
    <name type="scientific">Sandaracinus amylolyticus</name>
    <dbReference type="NCBI Taxonomy" id="927083"/>
    <lineage>
        <taxon>Bacteria</taxon>
        <taxon>Pseudomonadati</taxon>
        <taxon>Myxococcota</taxon>
        <taxon>Polyangia</taxon>
        <taxon>Polyangiales</taxon>
        <taxon>Sandaracinaceae</taxon>
        <taxon>Sandaracinus</taxon>
    </lineage>
</organism>
<feature type="region of interest" description="Disordered" evidence="1">
    <location>
        <begin position="24"/>
        <end position="69"/>
    </location>
</feature>
<sequence length="232" mass="25567">MTSARFVVIAAAIAGIVVAGCGGSNESTRRTRRTRASSASGSATAEDGGRCDVSGTDREVSEYDTSGDSRPDVRRVFRRVGDPPITRLVLSCRESDLNGDGTKDVVRYYNDEGRPLREEADRNFDGQMDTITVYQDGRVVRTEIDQSGDGRVDTKVFYDDDGAAIRTERDLAGRSTAETWRPDRWEYFENGRMVRMGTDVDGDGRVDRWDRDHEYAPPPGESDSATAGSDES</sequence>
<proteinExistence type="predicted"/>
<evidence type="ECO:0000313" key="2">
    <source>
        <dbReference type="EMBL" id="AKF06193.1"/>
    </source>
</evidence>
<evidence type="ECO:0000256" key="1">
    <source>
        <dbReference type="SAM" id="MobiDB-lite"/>
    </source>
</evidence>
<feature type="compositionally biased region" description="Polar residues" evidence="1">
    <location>
        <begin position="223"/>
        <end position="232"/>
    </location>
</feature>
<name>A0A0F6W315_9BACT</name>
<reference evidence="2 3" key="1">
    <citation type="submission" date="2015-03" db="EMBL/GenBank/DDBJ databases">
        <title>Genome assembly of Sandaracinus amylolyticus DSM 53668.</title>
        <authorList>
            <person name="Sharma G."/>
            <person name="Subramanian S."/>
        </authorList>
    </citation>
    <scope>NUCLEOTIDE SEQUENCE [LARGE SCALE GENOMIC DNA]</scope>
    <source>
        <strain evidence="2 3">DSM 53668</strain>
    </source>
</reference>
<keyword evidence="2" id="KW-0449">Lipoprotein</keyword>
<dbReference type="InterPro" id="IPR028994">
    <property type="entry name" value="Integrin_alpha_N"/>
</dbReference>
<keyword evidence="3" id="KW-1185">Reference proteome</keyword>
<dbReference type="OrthoDB" id="9791995at2"/>
<dbReference type="SUPFAM" id="SSF69318">
    <property type="entry name" value="Integrin alpha N-terminal domain"/>
    <property type="match status" value="1"/>
</dbReference>
<gene>
    <name evidence="2" type="ORF">DB32_003342</name>
</gene>
<dbReference type="RefSeq" id="WP_053233388.1">
    <property type="nucleotide sequence ID" value="NZ_CP011125.1"/>
</dbReference>
<dbReference type="AlphaFoldDB" id="A0A0F6W315"/>
<feature type="compositionally biased region" description="Basic and acidic residues" evidence="1">
    <location>
        <begin position="202"/>
        <end position="215"/>
    </location>
</feature>
<accession>A0A0F6W315</accession>
<dbReference type="EMBL" id="CP011125">
    <property type="protein sequence ID" value="AKF06193.1"/>
    <property type="molecule type" value="Genomic_DNA"/>
</dbReference>